<feature type="transmembrane region" description="Helical" evidence="7">
    <location>
        <begin position="193"/>
        <end position="213"/>
    </location>
</feature>
<name>A0A4Y9FAE6_9DEIN</name>
<dbReference type="Gene3D" id="1.10.3720.10">
    <property type="entry name" value="MetI-like"/>
    <property type="match status" value="1"/>
</dbReference>
<keyword evidence="4 7" id="KW-0812">Transmembrane</keyword>
<keyword evidence="2 7" id="KW-0813">Transport</keyword>
<protein>
    <submittedName>
        <fullName evidence="9">Sugar ABC transporter permease</fullName>
    </submittedName>
</protein>
<comment type="similarity">
    <text evidence="7">Belongs to the binding-protein-dependent transport system permease family.</text>
</comment>
<dbReference type="SUPFAM" id="SSF161098">
    <property type="entry name" value="MetI-like"/>
    <property type="match status" value="1"/>
</dbReference>
<dbReference type="EMBL" id="SJZF01000032">
    <property type="protein sequence ID" value="TFU25148.1"/>
    <property type="molecule type" value="Genomic_DNA"/>
</dbReference>
<feature type="transmembrane region" description="Helical" evidence="7">
    <location>
        <begin position="71"/>
        <end position="93"/>
    </location>
</feature>
<evidence type="ECO:0000256" key="3">
    <source>
        <dbReference type="ARBA" id="ARBA00022475"/>
    </source>
</evidence>
<keyword evidence="5 7" id="KW-1133">Transmembrane helix</keyword>
<dbReference type="InterPro" id="IPR035906">
    <property type="entry name" value="MetI-like_sf"/>
</dbReference>
<sequence>MAHVGKGGLGFFLAAPSTAVVAAFALVPMGLSAYLSLTSWSGLGGAEWVGLDNYRRLLEDPRFARYLRQTLTYALFAVPLGVVFPLLVALAIHNLKGFWAGLFRVLFYLPLVTGVVATALLVQALVGLFPQNPFARPESVLPALAVFSVWQGMGSAILLYLAGLSRLPRELYEAAAVDGAGPWASFRYVTLPGLLPVTSLVLVLSTIASLQVFEAVLFLTRGGPGDASTTLALYIYTTAFRYFRMGEATAMAWVVAAGLLLLVMLQRRLERRLADAEA</sequence>
<feature type="transmembrane region" description="Helical" evidence="7">
    <location>
        <begin position="249"/>
        <end position="265"/>
    </location>
</feature>
<feature type="transmembrane region" description="Helical" evidence="7">
    <location>
        <begin position="141"/>
        <end position="162"/>
    </location>
</feature>
<reference evidence="9 10" key="1">
    <citation type="submission" date="2019-03" db="EMBL/GenBank/DDBJ databases">
        <title>Thermus tengchongensis species for the arsenic transformation mechanism.</title>
        <authorList>
            <person name="Yuan G.C."/>
        </authorList>
    </citation>
    <scope>NUCLEOTIDE SEQUENCE [LARGE SCALE GENOMIC DNA]</scope>
    <source>
        <strain evidence="9 10">15W</strain>
    </source>
</reference>
<dbReference type="GO" id="GO:0005886">
    <property type="term" value="C:plasma membrane"/>
    <property type="evidence" value="ECO:0007669"/>
    <property type="project" value="UniProtKB-SubCell"/>
</dbReference>
<dbReference type="InterPro" id="IPR051393">
    <property type="entry name" value="ABC_transporter_permease"/>
</dbReference>
<evidence type="ECO:0000256" key="2">
    <source>
        <dbReference type="ARBA" id="ARBA00022448"/>
    </source>
</evidence>
<dbReference type="Pfam" id="PF00528">
    <property type="entry name" value="BPD_transp_1"/>
    <property type="match status" value="1"/>
</dbReference>
<dbReference type="CDD" id="cd06261">
    <property type="entry name" value="TM_PBP2"/>
    <property type="match status" value="1"/>
</dbReference>
<evidence type="ECO:0000259" key="8">
    <source>
        <dbReference type="PROSITE" id="PS50928"/>
    </source>
</evidence>
<gene>
    <name evidence="9" type="ORF">E0687_12220</name>
</gene>
<proteinExistence type="inferred from homology"/>
<keyword evidence="6 7" id="KW-0472">Membrane</keyword>
<dbReference type="GO" id="GO:0055085">
    <property type="term" value="P:transmembrane transport"/>
    <property type="evidence" value="ECO:0007669"/>
    <property type="project" value="InterPro"/>
</dbReference>
<evidence type="ECO:0000256" key="4">
    <source>
        <dbReference type="ARBA" id="ARBA00022692"/>
    </source>
</evidence>
<feature type="transmembrane region" description="Helical" evidence="7">
    <location>
        <begin position="7"/>
        <end position="27"/>
    </location>
</feature>
<keyword evidence="3" id="KW-1003">Cell membrane</keyword>
<dbReference type="AlphaFoldDB" id="A0A4Y9FAE6"/>
<feature type="domain" description="ABC transmembrane type-1" evidence="8">
    <location>
        <begin position="67"/>
        <end position="266"/>
    </location>
</feature>
<dbReference type="PROSITE" id="PS50928">
    <property type="entry name" value="ABC_TM1"/>
    <property type="match status" value="1"/>
</dbReference>
<evidence type="ECO:0000256" key="7">
    <source>
        <dbReference type="RuleBase" id="RU363032"/>
    </source>
</evidence>
<dbReference type="InterPro" id="IPR000515">
    <property type="entry name" value="MetI-like"/>
</dbReference>
<dbReference type="Proteomes" id="UP000297668">
    <property type="component" value="Unassembled WGS sequence"/>
</dbReference>
<evidence type="ECO:0000256" key="1">
    <source>
        <dbReference type="ARBA" id="ARBA00004651"/>
    </source>
</evidence>
<evidence type="ECO:0000256" key="6">
    <source>
        <dbReference type="ARBA" id="ARBA00023136"/>
    </source>
</evidence>
<comment type="subcellular location">
    <subcellularLocation>
        <location evidence="1 7">Cell membrane</location>
        <topology evidence="1 7">Multi-pass membrane protein</topology>
    </subcellularLocation>
</comment>
<dbReference type="PANTHER" id="PTHR30193">
    <property type="entry name" value="ABC TRANSPORTER PERMEASE PROTEIN"/>
    <property type="match status" value="1"/>
</dbReference>
<evidence type="ECO:0000256" key="5">
    <source>
        <dbReference type="ARBA" id="ARBA00022989"/>
    </source>
</evidence>
<dbReference type="PANTHER" id="PTHR30193:SF37">
    <property type="entry name" value="INNER MEMBRANE ABC TRANSPORTER PERMEASE PROTEIN YCJO"/>
    <property type="match status" value="1"/>
</dbReference>
<organism evidence="9 10">
    <name type="scientific">Thermus tengchongensis</name>
    <dbReference type="NCBI Taxonomy" id="1214928"/>
    <lineage>
        <taxon>Bacteria</taxon>
        <taxon>Thermotogati</taxon>
        <taxon>Deinococcota</taxon>
        <taxon>Deinococci</taxon>
        <taxon>Thermales</taxon>
        <taxon>Thermaceae</taxon>
        <taxon>Thermus</taxon>
    </lineage>
</organism>
<feature type="transmembrane region" description="Helical" evidence="7">
    <location>
        <begin position="105"/>
        <end position="129"/>
    </location>
</feature>
<comment type="caution">
    <text evidence="9">The sequence shown here is derived from an EMBL/GenBank/DDBJ whole genome shotgun (WGS) entry which is preliminary data.</text>
</comment>
<evidence type="ECO:0000313" key="10">
    <source>
        <dbReference type="Proteomes" id="UP000297668"/>
    </source>
</evidence>
<accession>A0A4Y9FAE6</accession>
<evidence type="ECO:0000313" key="9">
    <source>
        <dbReference type="EMBL" id="TFU25148.1"/>
    </source>
</evidence>